<protein>
    <submittedName>
        <fullName evidence="5">Iron-containing alcohol dehydrogenase</fullName>
        <ecNumber evidence="5">1.14.11.-</ecNumber>
    </submittedName>
</protein>
<evidence type="ECO:0000256" key="2">
    <source>
        <dbReference type="ARBA" id="ARBA00023002"/>
    </source>
</evidence>
<dbReference type="CDD" id="cd08192">
    <property type="entry name" value="MAR-like"/>
    <property type="match status" value="1"/>
</dbReference>
<evidence type="ECO:0000313" key="6">
    <source>
        <dbReference type="Proteomes" id="UP001169027"/>
    </source>
</evidence>
<dbReference type="Proteomes" id="UP001169027">
    <property type="component" value="Unassembled WGS sequence"/>
</dbReference>
<feature type="domain" description="Fe-containing alcohol dehydrogenase-like C-terminal" evidence="4">
    <location>
        <begin position="209"/>
        <end position="383"/>
    </location>
</feature>
<dbReference type="Pfam" id="PF00465">
    <property type="entry name" value="Fe-ADH"/>
    <property type="match status" value="1"/>
</dbReference>
<evidence type="ECO:0000259" key="3">
    <source>
        <dbReference type="Pfam" id="PF00465"/>
    </source>
</evidence>
<dbReference type="Gene3D" id="1.20.1090.10">
    <property type="entry name" value="Dehydroquinate synthase-like - alpha domain"/>
    <property type="match status" value="1"/>
</dbReference>
<dbReference type="InterPro" id="IPR056798">
    <property type="entry name" value="ADH_Fe_C"/>
</dbReference>
<organism evidence="5 6">
    <name type="scientific">Variovorax ginsengisoli</name>
    <dbReference type="NCBI Taxonomy" id="363844"/>
    <lineage>
        <taxon>Bacteria</taxon>
        <taxon>Pseudomonadati</taxon>
        <taxon>Pseudomonadota</taxon>
        <taxon>Betaproteobacteria</taxon>
        <taxon>Burkholderiales</taxon>
        <taxon>Comamonadaceae</taxon>
        <taxon>Variovorax</taxon>
    </lineage>
</organism>
<dbReference type="Gene3D" id="3.40.50.1970">
    <property type="match status" value="1"/>
</dbReference>
<dbReference type="EC" id="1.14.11.-" evidence="5"/>
<dbReference type="InterPro" id="IPR001670">
    <property type="entry name" value="ADH_Fe/GldA"/>
</dbReference>
<comment type="caution">
    <text evidence="5">The sequence shown here is derived from an EMBL/GenBank/DDBJ whole genome shotgun (WGS) entry which is preliminary data.</text>
</comment>
<evidence type="ECO:0000256" key="1">
    <source>
        <dbReference type="ARBA" id="ARBA00007358"/>
    </source>
</evidence>
<dbReference type="SUPFAM" id="SSF56796">
    <property type="entry name" value="Dehydroquinate synthase-like"/>
    <property type="match status" value="1"/>
</dbReference>
<comment type="similarity">
    <text evidence="1">Belongs to the iron-containing alcohol dehydrogenase family.</text>
</comment>
<sequence length="400" mass="44364">MTTPDLRSYRYRFTGHERILHNVEAAQVLPAMMDLFGYRRAFIVASRTINTQTSIVQDLRARLGDRCVGLTDDVGEHSPLPNIIKAAQAIKKARADVIVSVGGGSVMDMCKAIQLSISEQAFDRETMLRLQFVISDDGTEMLTTSTAPAAIRQIAIPTTLATSEWTPVSTPIDTETSLKARFVVPDGSPIAIIYDPKILAQTPTELLMSTGIRGLDHAINTACSSSPHPFATHLAEKAVQLFVENLPLLKDPANTQAFTNCQLAAWYTGMGQMSVPHGFSHWMVHIIGPYGSIPHSDAACPLMYAQAKWLKGWAADQHARMLRLLQQPTRDFHEVLGDLLERLEMPLYLEDLGLTRARVDEMIVPALQHPMVTRNNIRPIRNELELRAVLELAWRTPAAD</sequence>
<evidence type="ECO:0000313" key="5">
    <source>
        <dbReference type="EMBL" id="MDO1536679.1"/>
    </source>
</evidence>
<dbReference type="PANTHER" id="PTHR11496">
    <property type="entry name" value="ALCOHOL DEHYDROGENASE"/>
    <property type="match status" value="1"/>
</dbReference>
<feature type="domain" description="Alcohol dehydrogenase iron-type/glycerol dehydrogenase GldA" evidence="3">
    <location>
        <begin position="18"/>
        <end position="196"/>
    </location>
</feature>
<evidence type="ECO:0000259" key="4">
    <source>
        <dbReference type="Pfam" id="PF25137"/>
    </source>
</evidence>
<dbReference type="Pfam" id="PF25137">
    <property type="entry name" value="ADH_Fe_C"/>
    <property type="match status" value="1"/>
</dbReference>
<dbReference type="InterPro" id="IPR039697">
    <property type="entry name" value="Alcohol_dehydrogenase_Fe"/>
</dbReference>
<proteinExistence type="inferred from homology"/>
<name>A0ABT8SCP5_9BURK</name>
<dbReference type="RefSeq" id="WP_301814831.1">
    <property type="nucleotide sequence ID" value="NZ_JAUJZH010000030.1"/>
</dbReference>
<dbReference type="GO" id="GO:0016491">
    <property type="term" value="F:oxidoreductase activity"/>
    <property type="evidence" value="ECO:0007669"/>
    <property type="project" value="UniProtKB-KW"/>
</dbReference>
<dbReference type="EMBL" id="JAUKVY010000030">
    <property type="protein sequence ID" value="MDO1536679.1"/>
    <property type="molecule type" value="Genomic_DNA"/>
</dbReference>
<keyword evidence="6" id="KW-1185">Reference proteome</keyword>
<accession>A0ABT8SCP5</accession>
<keyword evidence="2 5" id="KW-0560">Oxidoreductase</keyword>
<gene>
    <name evidence="5" type="ORF">Q2T77_30845</name>
</gene>
<dbReference type="PANTHER" id="PTHR11496:SF102">
    <property type="entry name" value="ALCOHOL DEHYDROGENASE 4"/>
    <property type="match status" value="1"/>
</dbReference>
<reference evidence="5" key="1">
    <citation type="submission" date="2023-06" db="EMBL/GenBank/DDBJ databases">
        <authorList>
            <person name="Jiang Y."/>
            <person name="Liu Q."/>
        </authorList>
    </citation>
    <scope>NUCLEOTIDE SEQUENCE</scope>
    <source>
        <strain evidence="5">CGMCC 1.12090</strain>
    </source>
</reference>